<accession>A0A8I0GDL8</accession>
<dbReference type="InterPro" id="IPR002986">
    <property type="entry name" value="DAP_deCOOHase_LysA"/>
</dbReference>
<dbReference type="CDD" id="cd06828">
    <property type="entry name" value="PLPDE_III_DapDC"/>
    <property type="match status" value="1"/>
</dbReference>
<dbReference type="UniPathway" id="UPA00034">
    <property type="reaction ID" value="UER00027"/>
</dbReference>
<evidence type="ECO:0000256" key="8">
    <source>
        <dbReference type="PIRSR" id="PIRSR600183-50"/>
    </source>
</evidence>
<evidence type="ECO:0000256" key="9">
    <source>
        <dbReference type="RuleBase" id="RU003738"/>
    </source>
</evidence>
<feature type="binding site" evidence="6">
    <location>
        <position position="419"/>
    </location>
    <ligand>
        <name>substrate</name>
    </ligand>
</feature>
<evidence type="ECO:0000256" key="3">
    <source>
        <dbReference type="ARBA" id="ARBA00022898"/>
    </source>
</evidence>
<dbReference type="EC" id="4.1.1.20" evidence="6 7"/>
<dbReference type="InterPro" id="IPR022644">
    <property type="entry name" value="De-COase2_N"/>
</dbReference>
<comment type="catalytic activity">
    <reaction evidence="6 9">
        <text>meso-2,6-diaminopimelate + H(+) = L-lysine + CO2</text>
        <dbReference type="Rhea" id="RHEA:15101"/>
        <dbReference type="ChEBI" id="CHEBI:15378"/>
        <dbReference type="ChEBI" id="CHEBI:16526"/>
        <dbReference type="ChEBI" id="CHEBI:32551"/>
        <dbReference type="ChEBI" id="CHEBI:57791"/>
        <dbReference type="EC" id="4.1.1.20"/>
    </reaction>
</comment>
<proteinExistence type="inferred from homology"/>
<comment type="subunit">
    <text evidence="6">Homodimer.</text>
</comment>
<reference evidence="12 13" key="1">
    <citation type="submission" date="2020-08" db="EMBL/GenBank/DDBJ databases">
        <title>Winkia gen. nov., sp. nov., isolated from faeces of the Anser albifrons in China.</title>
        <authorList>
            <person name="Liu Q."/>
        </authorList>
    </citation>
    <scope>NUCLEOTIDE SEQUENCE [LARGE SCALE GENOMIC DNA]</scope>
    <source>
        <strain evidence="12 13">C62</strain>
    </source>
</reference>
<feature type="domain" description="Orn/DAP/Arg decarboxylase 2 N-terminal" evidence="11">
    <location>
        <begin position="64"/>
        <end position="320"/>
    </location>
</feature>
<feature type="binding site" evidence="6">
    <location>
        <position position="317"/>
    </location>
    <ligand>
        <name>substrate</name>
    </ligand>
</feature>
<dbReference type="AlphaFoldDB" id="A0A8I0GDL8"/>
<dbReference type="RefSeq" id="WP_191072144.1">
    <property type="nucleotide sequence ID" value="NZ_CP060506.1"/>
</dbReference>
<dbReference type="PANTHER" id="PTHR43727:SF2">
    <property type="entry name" value="GROUP IV DECARBOXYLASE"/>
    <property type="match status" value="1"/>
</dbReference>
<dbReference type="PRINTS" id="PR01179">
    <property type="entry name" value="ODADCRBXLASE"/>
</dbReference>
<dbReference type="GO" id="GO:0009089">
    <property type="term" value="P:lysine biosynthetic process via diaminopimelate"/>
    <property type="evidence" value="ECO:0007669"/>
    <property type="project" value="UniProtKB-UniRule"/>
</dbReference>
<comment type="similarity">
    <text evidence="6">Belongs to the Orn/Lys/Arg decarboxylase class-II family. LysA subfamily.</text>
</comment>
<gene>
    <name evidence="6 12" type="primary">lysA</name>
    <name evidence="12" type="ORF">H8R10_07365</name>
</gene>
<keyword evidence="3 6" id="KW-0663">Pyridoxal phosphate</keyword>
<comment type="function">
    <text evidence="6">Specifically catalyzes the decarboxylation of meso-diaminopimelate (meso-DAP) to L-lysine.</text>
</comment>
<dbReference type="SUPFAM" id="SSF50621">
    <property type="entry name" value="Alanine racemase C-terminal domain-like"/>
    <property type="match status" value="1"/>
</dbReference>
<feature type="binding site" evidence="6">
    <location>
        <position position="358"/>
    </location>
    <ligand>
        <name>substrate</name>
    </ligand>
</feature>
<name>A0A8I0GDL8_9ACTO</name>
<evidence type="ECO:0000313" key="13">
    <source>
        <dbReference type="Proteomes" id="UP000627538"/>
    </source>
</evidence>
<sequence length="478" mass="50218">MSGTHAPIDTAVRADLVCPEPAARPDLWPAGTYRREDGVLVVGGLALTELAESTPTFVWDTADFAARARRWAEAMNEAFDGRAHVHYAAKAFLCARAVHLANDAGLGIDTASAGELECALRAGATPELVGLHGNNKLDAEIDRAITAGIGRIIVDSLDEIDVLEERARACGLSDVPVMVRVTSGVHAGGHEFIATAHEDQKFGLSLSGAAAQAARRVEASDVLRLIGLHSHIGSQIFAIEGFAEAASRLLELVADLAEEGITIDELDLGGGLGIAYTGADPCPPHPREVAAALRASLEESAAMRGIALPRVSIEPGRSIAGPSQIMLYTIGTIKDQPVDEGQVRTYVSIDGGMSDNIRPALYGAAYTATLANRASAAPLRRCRVVGRHCESGDIVIHDVCLPADIRRGDLLAVPAVGAYGHAMASNYNMLTRPGVIAVADGEAETVIARETVDDVLRRDRDLVASADKTAGTPERMSG</sequence>
<dbReference type="SUPFAM" id="SSF51419">
    <property type="entry name" value="PLP-binding barrel"/>
    <property type="match status" value="1"/>
</dbReference>
<dbReference type="GO" id="GO:0030170">
    <property type="term" value="F:pyridoxal phosphate binding"/>
    <property type="evidence" value="ECO:0007669"/>
    <property type="project" value="UniProtKB-UniRule"/>
</dbReference>
<keyword evidence="5 6" id="KW-0456">Lyase</keyword>
<comment type="pathway">
    <text evidence="6 9">Amino-acid biosynthesis; L-lysine biosynthesis via DAP pathway; L-lysine from DL-2,6-diaminopimelate: step 1/1.</text>
</comment>
<evidence type="ECO:0000256" key="1">
    <source>
        <dbReference type="ARBA" id="ARBA00001933"/>
    </source>
</evidence>
<feature type="binding site" evidence="6">
    <location>
        <position position="271"/>
    </location>
    <ligand>
        <name>pyridoxal 5'-phosphate</name>
        <dbReference type="ChEBI" id="CHEBI:597326"/>
    </ligand>
</feature>
<dbReference type="InterPro" id="IPR029066">
    <property type="entry name" value="PLP-binding_barrel"/>
</dbReference>
<feature type="domain" description="Orn/DAP/Arg decarboxylase 2 C-terminal" evidence="10">
    <location>
        <begin position="325"/>
        <end position="417"/>
    </location>
</feature>
<dbReference type="PANTHER" id="PTHR43727">
    <property type="entry name" value="DIAMINOPIMELATE DECARBOXYLASE"/>
    <property type="match status" value="1"/>
</dbReference>
<dbReference type="GO" id="GO:0008836">
    <property type="term" value="F:diaminopimelate decarboxylase activity"/>
    <property type="evidence" value="ECO:0007669"/>
    <property type="project" value="UniProtKB-UniRule"/>
</dbReference>
<protein>
    <recommendedName>
        <fullName evidence="6 7">Diaminopimelate decarboxylase</fullName>
        <shortName evidence="6">DAP decarboxylase</shortName>
        <shortName evidence="6">DAPDC</shortName>
        <ecNumber evidence="6 7">4.1.1.20</ecNumber>
    </recommendedName>
</protein>
<comment type="cofactor">
    <cofactor evidence="1 6 8 9">
        <name>pyridoxal 5'-phosphate</name>
        <dbReference type="ChEBI" id="CHEBI:597326"/>
    </cofactor>
</comment>
<dbReference type="FunFam" id="3.20.20.10:FF:000003">
    <property type="entry name" value="Diaminopimelate decarboxylase"/>
    <property type="match status" value="1"/>
</dbReference>
<evidence type="ECO:0000256" key="5">
    <source>
        <dbReference type="ARBA" id="ARBA00023239"/>
    </source>
</evidence>
<dbReference type="Proteomes" id="UP000627538">
    <property type="component" value="Unassembled WGS sequence"/>
</dbReference>
<feature type="modified residue" description="N6-(pyridoxal phosphate)lysine" evidence="6 8">
    <location>
        <position position="90"/>
    </location>
</feature>
<dbReference type="InterPro" id="IPR009006">
    <property type="entry name" value="Ala_racemase/Decarboxylase_C"/>
</dbReference>
<dbReference type="PRINTS" id="PR01181">
    <property type="entry name" value="DAPDCRBXLASE"/>
</dbReference>
<dbReference type="Gene3D" id="3.20.20.10">
    <property type="entry name" value="Alanine racemase"/>
    <property type="match status" value="1"/>
</dbReference>
<dbReference type="HAMAP" id="MF_02120">
    <property type="entry name" value="LysA"/>
    <property type="match status" value="1"/>
</dbReference>
<comment type="caution">
    <text evidence="12">The sequence shown here is derived from an EMBL/GenBank/DDBJ whole genome shotgun (WGS) entry which is preliminary data.</text>
</comment>
<evidence type="ECO:0000256" key="6">
    <source>
        <dbReference type="HAMAP-Rule" id="MF_02120"/>
    </source>
</evidence>
<feature type="binding site" evidence="6">
    <location>
        <position position="362"/>
    </location>
    <ligand>
        <name>substrate</name>
    </ligand>
</feature>
<dbReference type="EMBL" id="JACRUO010000002">
    <property type="protein sequence ID" value="MBD3690041.1"/>
    <property type="molecule type" value="Genomic_DNA"/>
</dbReference>
<evidence type="ECO:0000256" key="2">
    <source>
        <dbReference type="ARBA" id="ARBA00022793"/>
    </source>
</evidence>
<feature type="binding site" evidence="6">
    <location>
        <position position="390"/>
    </location>
    <ligand>
        <name>substrate</name>
    </ligand>
</feature>
<feature type="active site" description="Proton donor" evidence="8">
    <location>
        <position position="389"/>
    </location>
</feature>
<organism evidence="12 13">
    <name type="scientific">Nanchangia anserum</name>
    <dbReference type="NCBI Taxonomy" id="2692125"/>
    <lineage>
        <taxon>Bacteria</taxon>
        <taxon>Bacillati</taxon>
        <taxon>Actinomycetota</taxon>
        <taxon>Actinomycetes</taxon>
        <taxon>Actinomycetales</taxon>
        <taxon>Actinomycetaceae</taxon>
        <taxon>Nanchangia</taxon>
    </lineage>
</organism>
<dbReference type="Gene3D" id="2.40.37.10">
    <property type="entry name" value="Lyase, Ornithine Decarboxylase, Chain A, domain 1"/>
    <property type="match status" value="1"/>
</dbReference>
<keyword evidence="6" id="KW-0028">Amino-acid biosynthesis</keyword>
<evidence type="ECO:0000256" key="4">
    <source>
        <dbReference type="ARBA" id="ARBA00023154"/>
    </source>
</evidence>
<evidence type="ECO:0000313" key="12">
    <source>
        <dbReference type="EMBL" id="MBD3690041.1"/>
    </source>
</evidence>
<dbReference type="NCBIfam" id="TIGR01048">
    <property type="entry name" value="lysA"/>
    <property type="match status" value="1"/>
</dbReference>
<keyword evidence="2 6" id="KW-0210">Decarboxylase</keyword>
<evidence type="ECO:0000256" key="7">
    <source>
        <dbReference type="NCBIfam" id="TIGR01048"/>
    </source>
</evidence>
<keyword evidence="13" id="KW-1185">Reference proteome</keyword>
<dbReference type="InterPro" id="IPR022643">
    <property type="entry name" value="De-COase2_C"/>
</dbReference>
<dbReference type="InterPro" id="IPR000183">
    <property type="entry name" value="Orn/DAP/Arg_de-COase"/>
</dbReference>
<feature type="binding site" evidence="6">
    <location>
        <begin position="314"/>
        <end position="317"/>
    </location>
    <ligand>
        <name>pyridoxal 5'-phosphate</name>
        <dbReference type="ChEBI" id="CHEBI:597326"/>
    </ligand>
</feature>
<dbReference type="Pfam" id="PF02784">
    <property type="entry name" value="Orn_Arg_deC_N"/>
    <property type="match status" value="1"/>
</dbReference>
<evidence type="ECO:0000259" key="10">
    <source>
        <dbReference type="Pfam" id="PF00278"/>
    </source>
</evidence>
<feature type="binding site" evidence="6">
    <location>
        <position position="419"/>
    </location>
    <ligand>
        <name>pyridoxal 5'-phosphate</name>
        <dbReference type="ChEBI" id="CHEBI:597326"/>
    </ligand>
</feature>
<dbReference type="Pfam" id="PF00278">
    <property type="entry name" value="Orn_DAP_Arg_deC"/>
    <property type="match status" value="1"/>
</dbReference>
<keyword evidence="4 6" id="KW-0457">Lysine biosynthesis</keyword>
<evidence type="ECO:0000259" key="11">
    <source>
        <dbReference type="Pfam" id="PF02784"/>
    </source>
</evidence>